<name>A0A0G2Z6K8_9BACT</name>
<dbReference type="PANTHER" id="PTHR42967:SF1">
    <property type="entry name" value="MBL FOLD METALLO-HYDROLASE"/>
    <property type="match status" value="1"/>
</dbReference>
<proteinExistence type="predicted"/>
<accession>A0A0G2Z6K8</accession>
<dbReference type="PATRIC" id="fig|1330330.3.peg.904"/>
<gene>
    <name evidence="1" type="ORF">IX53_04500</name>
</gene>
<dbReference type="SUPFAM" id="SSF56281">
    <property type="entry name" value="Metallo-hydrolase/oxidoreductase"/>
    <property type="match status" value="1"/>
</dbReference>
<protein>
    <submittedName>
        <fullName evidence="1">Zn-dependent hydrolase</fullName>
    </submittedName>
</protein>
<keyword evidence="1" id="KW-0378">Hydrolase</keyword>
<dbReference type="Pfam" id="PF13483">
    <property type="entry name" value="Lactamase_B_3"/>
    <property type="match status" value="1"/>
</dbReference>
<dbReference type="OrthoDB" id="9789133at2"/>
<sequence>MRIKWHGHSCFSIESGGKILLTDPFDKSVGYKIPDVNPDLITESHQHFDHNAHHLLKGNFEVIDKLGEYSRDGFVIKGYLTYHDSSRGAERGTNIVFEFTTPDGIRILHLGDLGVILERDLINKVKNPDILMIPVGGVYTIGPSEAFDLSKELAPKIVIPMHFKTEALKFKLISPEDFLSHFDSYEEKEELLITSREELSKLNMKVIKLKY</sequence>
<reference evidence="1 2" key="1">
    <citation type="submission" date="2015-04" db="EMBL/GenBank/DDBJ databases">
        <title>Complete Genome Sequence of Kosmotoga pacifica SLHLJ1.</title>
        <authorList>
            <person name="Jiang L.J."/>
            <person name="Shao Z.Z."/>
            <person name="Jebbar M."/>
        </authorList>
    </citation>
    <scope>NUCLEOTIDE SEQUENCE [LARGE SCALE GENOMIC DNA]</scope>
    <source>
        <strain evidence="1 2">SLHLJ1</strain>
    </source>
</reference>
<dbReference type="KEGG" id="kpf:IX53_04500"/>
<dbReference type="GO" id="GO:0016787">
    <property type="term" value="F:hydrolase activity"/>
    <property type="evidence" value="ECO:0007669"/>
    <property type="project" value="UniProtKB-KW"/>
</dbReference>
<dbReference type="AlphaFoldDB" id="A0A0G2Z6K8"/>
<dbReference type="EMBL" id="CP011232">
    <property type="protein sequence ID" value="AKI97192.1"/>
    <property type="molecule type" value="Genomic_DNA"/>
</dbReference>
<keyword evidence="2" id="KW-1185">Reference proteome</keyword>
<evidence type="ECO:0000313" key="1">
    <source>
        <dbReference type="EMBL" id="AKI97192.1"/>
    </source>
</evidence>
<dbReference type="STRING" id="1330330.IX53_04500"/>
<dbReference type="InterPro" id="IPR036866">
    <property type="entry name" value="RibonucZ/Hydroxyglut_hydro"/>
</dbReference>
<organism evidence="1 2">
    <name type="scientific">Kosmotoga pacifica</name>
    <dbReference type="NCBI Taxonomy" id="1330330"/>
    <lineage>
        <taxon>Bacteria</taxon>
        <taxon>Thermotogati</taxon>
        <taxon>Thermotogota</taxon>
        <taxon>Thermotogae</taxon>
        <taxon>Kosmotogales</taxon>
        <taxon>Kosmotogaceae</taxon>
        <taxon>Kosmotoga</taxon>
    </lineage>
</organism>
<evidence type="ECO:0000313" key="2">
    <source>
        <dbReference type="Proteomes" id="UP000035159"/>
    </source>
</evidence>
<dbReference type="RefSeq" id="WP_047754326.1">
    <property type="nucleotide sequence ID" value="NZ_CAJUHA010000008.1"/>
</dbReference>
<dbReference type="Gene3D" id="3.60.15.10">
    <property type="entry name" value="Ribonuclease Z/Hydroxyacylglutathione hydrolase-like"/>
    <property type="match status" value="1"/>
</dbReference>
<dbReference type="Proteomes" id="UP000035159">
    <property type="component" value="Chromosome"/>
</dbReference>
<dbReference type="PANTHER" id="PTHR42967">
    <property type="entry name" value="METAL DEPENDENT HYDROLASE"/>
    <property type="match status" value="1"/>
</dbReference>